<feature type="compositionally biased region" description="Acidic residues" evidence="1">
    <location>
        <begin position="143"/>
        <end position="153"/>
    </location>
</feature>
<evidence type="ECO:0000256" key="1">
    <source>
        <dbReference type="SAM" id="MobiDB-lite"/>
    </source>
</evidence>
<comment type="caution">
    <text evidence="2">The sequence shown here is derived from an EMBL/GenBank/DDBJ whole genome shotgun (WGS) entry which is preliminary data.</text>
</comment>
<feature type="region of interest" description="Disordered" evidence="1">
    <location>
        <begin position="120"/>
        <end position="175"/>
    </location>
</feature>
<protein>
    <submittedName>
        <fullName evidence="2">Uncharacterized protein</fullName>
    </submittedName>
</protein>
<organism evidence="2 3">
    <name type="scientific">Operophtera brumata</name>
    <name type="common">Winter moth</name>
    <name type="synonym">Phalaena brumata</name>
    <dbReference type="NCBI Taxonomy" id="104452"/>
    <lineage>
        <taxon>Eukaryota</taxon>
        <taxon>Metazoa</taxon>
        <taxon>Ecdysozoa</taxon>
        <taxon>Arthropoda</taxon>
        <taxon>Hexapoda</taxon>
        <taxon>Insecta</taxon>
        <taxon>Pterygota</taxon>
        <taxon>Neoptera</taxon>
        <taxon>Endopterygota</taxon>
        <taxon>Lepidoptera</taxon>
        <taxon>Glossata</taxon>
        <taxon>Ditrysia</taxon>
        <taxon>Geometroidea</taxon>
        <taxon>Geometridae</taxon>
        <taxon>Larentiinae</taxon>
        <taxon>Operophtera</taxon>
    </lineage>
</organism>
<evidence type="ECO:0000313" key="3">
    <source>
        <dbReference type="Proteomes" id="UP000037510"/>
    </source>
</evidence>
<dbReference type="Proteomes" id="UP000037510">
    <property type="component" value="Unassembled WGS sequence"/>
</dbReference>
<dbReference type="AlphaFoldDB" id="A0A0L7LRF2"/>
<feature type="compositionally biased region" description="Basic and acidic residues" evidence="1">
    <location>
        <begin position="120"/>
        <end position="142"/>
    </location>
</feature>
<accession>A0A0L7LRF2</accession>
<gene>
    <name evidence="2" type="ORF">OBRU01_03027</name>
</gene>
<feature type="region of interest" description="Disordered" evidence="1">
    <location>
        <begin position="43"/>
        <end position="95"/>
    </location>
</feature>
<reference evidence="2 3" key="1">
    <citation type="journal article" date="2015" name="Genome Biol. Evol.">
        <title>The genome of winter moth (Operophtera brumata) provides a genomic perspective on sexual dimorphism and phenology.</title>
        <authorList>
            <person name="Derks M.F."/>
            <person name="Smit S."/>
            <person name="Salis L."/>
            <person name="Schijlen E."/>
            <person name="Bossers A."/>
            <person name="Mateman C."/>
            <person name="Pijl A.S."/>
            <person name="de Ridder D."/>
            <person name="Groenen M.A."/>
            <person name="Visser M.E."/>
            <person name="Megens H.J."/>
        </authorList>
    </citation>
    <scope>NUCLEOTIDE SEQUENCE [LARGE SCALE GENOMIC DNA]</scope>
    <source>
        <strain evidence="2">WM2013NL</strain>
        <tissue evidence="2">Head and thorax</tissue>
    </source>
</reference>
<dbReference type="EMBL" id="JTDY01000245">
    <property type="protein sequence ID" value="KOB78078.1"/>
    <property type="molecule type" value="Genomic_DNA"/>
</dbReference>
<proteinExistence type="predicted"/>
<sequence>MMPNMAHLSGMPTPFLPGGAPIVPMHYPMQQKMPMVVMPYYSKSADKGRKQTKRKKRKPKKIRFDDSSCEEDDSSSSASGEFNVRAKPKSKRRQVLTPVVSYVTKDGYVVYQKKIKKDRARDWLEMGKRARESKERQTHERDDREEDKEDDREELVGKLKKLKKHRKNHRHKKRH</sequence>
<keyword evidence="3" id="KW-1185">Reference proteome</keyword>
<name>A0A0L7LRF2_OPEBR</name>
<feature type="compositionally biased region" description="Basic residues" evidence="1">
    <location>
        <begin position="158"/>
        <end position="175"/>
    </location>
</feature>
<feature type="compositionally biased region" description="Basic residues" evidence="1">
    <location>
        <begin position="50"/>
        <end position="61"/>
    </location>
</feature>
<evidence type="ECO:0000313" key="2">
    <source>
        <dbReference type="EMBL" id="KOB78078.1"/>
    </source>
</evidence>